<dbReference type="InterPro" id="IPR035958">
    <property type="entry name" value="SecB-like_sf"/>
</dbReference>
<protein>
    <recommendedName>
        <fullName evidence="3">Preprotein translocase subunit SecB</fullName>
    </recommendedName>
</protein>
<comment type="caution">
    <text evidence="1">The sequence shown here is derived from an EMBL/GenBank/DDBJ whole genome shotgun (WGS) entry which is preliminary data.</text>
</comment>
<gene>
    <name evidence="1" type="ORF">QJ522_09665</name>
</gene>
<dbReference type="Gene3D" id="3.10.420.10">
    <property type="entry name" value="SecB-like"/>
    <property type="match status" value="1"/>
</dbReference>
<dbReference type="EMBL" id="JASCXX010000009">
    <property type="protein sequence ID" value="MDI6449308.1"/>
    <property type="molecule type" value="Genomic_DNA"/>
</dbReference>
<sequence>MATKKKAVQQGKRKPGISPGLLVSDRVQIRDVRLIGCGCEQKPAAMAGKKSYDITTSTDVQSDESRRLIVVVAKFHLAASVEQHVQEPALTIDASFVLTYGVNSFDGLTQEGFEQFANLNGVYNAWPYWREFVQNTVGRMGLPPLTIPVFRIFESSSPARPARKTKKKVPQKAK</sequence>
<dbReference type="RefSeq" id="WP_349244714.1">
    <property type="nucleotide sequence ID" value="NZ_JASCXX010000009.1"/>
</dbReference>
<evidence type="ECO:0008006" key="3">
    <source>
        <dbReference type="Google" id="ProtNLM"/>
    </source>
</evidence>
<evidence type="ECO:0000313" key="1">
    <source>
        <dbReference type="EMBL" id="MDI6449308.1"/>
    </source>
</evidence>
<dbReference type="SUPFAM" id="SSF54611">
    <property type="entry name" value="SecB-like"/>
    <property type="match status" value="1"/>
</dbReference>
<name>A0AAW6U276_9BACT</name>
<organism evidence="1 2">
    <name type="scientific">Anaerobaca lacustris</name>
    <dbReference type="NCBI Taxonomy" id="3044600"/>
    <lineage>
        <taxon>Bacteria</taxon>
        <taxon>Pseudomonadati</taxon>
        <taxon>Planctomycetota</taxon>
        <taxon>Phycisphaerae</taxon>
        <taxon>Sedimentisphaerales</taxon>
        <taxon>Anaerobacaceae</taxon>
        <taxon>Anaerobaca</taxon>
    </lineage>
</organism>
<proteinExistence type="predicted"/>
<reference evidence="1" key="1">
    <citation type="submission" date="2023-05" db="EMBL/GenBank/DDBJ databases">
        <title>Anaerotaeda fermentans gen. nov., sp. nov., a novel anaerobic planctomycete of the new family within the order Sedimentisphaerales isolated from Taman Peninsula, Russia.</title>
        <authorList>
            <person name="Khomyakova M.A."/>
            <person name="Merkel A.Y."/>
            <person name="Slobodkin A.I."/>
        </authorList>
    </citation>
    <scope>NUCLEOTIDE SEQUENCE</scope>
    <source>
        <strain evidence="1">M17dextr</strain>
    </source>
</reference>
<evidence type="ECO:0000313" key="2">
    <source>
        <dbReference type="Proteomes" id="UP001431776"/>
    </source>
</evidence>
<keyword evidence="2" id="KW-1185">Reference proteome</keyword>
<dbReference type="Proteomes" id="UP001431776">
    <property type="component" value="Unassembled WGS sequence"/>
</dbReference>
<accession>A0AAW6U276</accession>
<dbReference type="AlphaFoldDB" id="A0AAW6U276"/>